<organism evidence="2 3">
    <name type="scientific">Actinomadura luteofluorescens</name>
    <dbReference type="NCBI Taxonomy" id="46163"/>
    <lineage>
        <taxon>Bacteria</taxon>
        <taxon>Bacillati</taxon>
        <taxon>Actinomycetota</taxon>
        <taxon>Actinomycetes</taxon>
        <taxon>Streptosporangiales</taxon>
        <taxon>Thermomonosporaceae</taxon>
        <taxon>Actinomadura</taxon>
    </lineage>
</organism>
<dbReference type="GO" id="GO:0016787">
    <property type="term" value="F:hydrolase activity"/>
    <property type="evidence" value="ECO:0007669"/>
    <property type="project" value="UniProtKB-KW"/>
</dbReference>
<dbReference type="SUPFAM" id="SSF53474">
    <property type="entry name" value="alpha/beta-Hydrolases"/>
    <property type="match status" value="1"/>
</dbReference>
<proteinExistence type="inferred from homology"/>
<evidence type="ECO:0000256" key="1">
    <source>
        <dbReference type="ARBA" id="ARBA00008645"/>
    </source>
</evidence>
<dbReference type="InterPro" id="IPR050261">
    <property type="entry name" value="FrsA_esterase"/>
</dbReference>
<keyword evidence="3" id="KW-1185">Reference proteome</keyword>
<protein>
    <submittedName>
        <fullName evidence="2">Dienelactone hydrolase</fullName>
    </submittedName>
</protein>
<dbReference type="EMBL" id="JACCBA010000001">
    <property type="protein sequence ID" value="NYD48709.1"/>
    <property type="molecule type" value="Genomic_DNA"/>
</dbReference>
<name>A0A7Y9EJ46_9ACTN</name>
<evidence type="ECO:0000313" key="3">
    <source>
        <dbReference type="Proteomes" id="UP000529783"/>
    </source>
</evidence>
<comment type="caution">
    <text evidence="2">The sequence shown here is derived from an EMBL/GenBank/DDBJ whole genome shotgun (WGS) entry which is preliminary data.</text>
</comment>
<reference evidence="2 3" key="1">
    <citation type="submission" date="2020-07" db="EMBL/GenBank/DDBJ databases">
        <title>Sequencing the genomes of 1000 actinobacteria strains.</title>
        <authorList>
            <person name="Klenk H.-P."/>
        </authorList>
    </citation>
    <scope>NUCLEOTIDE SEQUENCE [LARGE SCALE GENOMIC DNA]</scope>
    <source>
        <strain evidence="2 3">DSM 40398</strain>
    </source>
</reference>
<dbReference type="PANTHER" id="PTHR22946">
    <property type="entry name" value="DIENELACTONE HYDROLASE DOMAIN-CONTAINING PROTEIN-RELATED"/>
    <property type="match status" value="1"/>
</dbReference>
<dbReference type="RefSeq" id="WP_179845578.1">
    <property type="nucleotide sequence ID" value="NZ_JACCBA010000001.1"/>
</dbReference>
<dbReference type="Proteomes" id="UP000529783">
    <property type="component" value="Unassembled WGS sequence"/>
</dbReference>
<dbReference type="AlphaFoldDB" id="A0A7Y9EJ46"/>
<evidence type="ECO:0000313" key="2">
    <source>
        <dbReference type="EMBL" id="NYD48709.1"/>
    </source>
</evidence>
<accession>A0A7Y9EJ46</accession>
<dbReference type="PANTHER" id="PTHR22946:SF8">
    <property type="entry name" value="ACETYL XYLAN ESTERASE DOMAIN-CONTAINING PROTEIN"/>
    <property type="match status" value="1"/>
</dbReference>
<dbReference type="InterPro" id="IPR029058">
    <property type="entry name" value="AB_hydrolase_fold"/>
</dbReference>
<keyword evidence="2" id="KW-0378">Hydrolase</keyword>
<sequence>MLGELAEIARRDRGLFPRPGPDLPERLRDALGVLDLRARDVRVERRWTGAGLDGEELSWTVGFGPRTRAYLLRPRGVAGPLPGVLAMHCHAGMKWAGKDKIADGPEPPAPEIARLRDRLYGGRAYAGELARRGFAVLVHDVFAWGGRRFPLDPGPGPDASEPDRYDRAARDHEHVLAKTCTLLGTSFTGVIASEDLAAAAYLRSRPDIAAVAAIGLSGGGVRAAVLGALDSGVGAVVVAAAVSSFRDLREEHVAAHSWMLFPPGLTRLADWPGVVASRAPAPRMVLYAAADPLFPATGMRRAHRQITDAYRDAPGLYAGMFFDAPHRFDRTMQDAAFAWLAETAGKAR</sequence>
<comment type="similarity">
    <text evidence="1">Belongs to the AB hydrolase superfamily.</text>
</comment>
<dbReference type="Gene3D" id="3.40.50.1820">
    <property type="entry name" value="alpha/beta hydrolase"/>
    <property type="match status" value="1"/>
</dbReference>
<gene>
    <name evidence="2" type="ORF">BJY14_004692</name>
</gene>